<dbReference type="PANTHER" id="PTHR15108">
    <property type="entry name" value="N-ACYLGLUCOSAMINE-2-EPIMERASE"/>
    <property type="match status" value="1"/>
</dbReference>
<dbReference type="SUPFAM" id="SSF48208">
    <property type="entry name" value="Six-hairpin glycosidases"/>
    <property type="match status" value="1"/>
</dbReference>
<sequence length="426" mass="47275">MTELLKLSDLATRELPALCEFAALSKVPAGFGYLSSDGEILPEYGAQLWINCRMTHMFSLFALAGIHPELSRDLAAHGIHAITDYFRDPEYSGWFSWIETELDDAGCARPNLERAPRKEAYAHAFVIIAASSAAVAGIPGARALLAEARRIQDCYWWEEAAGRVRDTYARDWSDCEAYRGANANMHTFESALAAFDATGDSEYLRRAASIAGKVINQSARENSWRIPEHYTTDWRVDFGYNRDNPTDPFRPWGATPGHSFEWTRLILQLRATAQAAGLDFGLGWVPEAAGAMYLTALEAWGVDGASGFPYTTDFEGKPVSTQRMHWVICEALGVSLAISRLAAQFPEGDILAQTAAQWCEKLSVYAQEYLIEAPGRWWHELDRDNHPAALTWPGKADIYHAGQAMFLVDLPVTPGFAVALRSRSRS</sequence>
<dbReference type="InterPro" id="IPR008928">
    <property type="entry name" value="6-hairpin_glycosidase_sf"/>
</dbReference>
<evidence type="ECO:0000256" key="2">
    <source>
        <dbReference type="ARBA" id="ARBA00023235"/>
    </source>
</evidence>
<reference evidence="3 4" key="1">
    <citation type="submission" date="2020-04" db="EMBL/GenBank/DDBJ databases">
        <title>Antimicrobial susceptibility and clonality of vaginal-derived multi-drug resistant Mobiluncus isolates in China.</title>
        <authorList>
            <person name="Zhang X."/>
        </authorList>
    </citation>
    <scope>NUCLEOTIDE SEQUENCE [LARGE SCALE GENOMIC DNA]</scope>
    <source>
        <strain evidence="3 4">13</strain>
    </source>
</reference>
<evidence type="ECO:0000256" key="1">
    <source>
        <dbReference type="ARBA" id="ARBA00008558"/>
    </source>
</evidence>
<dbReference type="Pfam" id="PF07221">
    <property type="entry name" value="GlcNAc_2-epim"/>
    <property type="match status" value="1"/>
</dbReference>
<organism evidence="3 4">
    <name type="scientific">Mobiluncus mulieris</name>
    <dbReference type="NCBI Taxonomy" id="2052"/>
    <lineage>
        <taxon>Bacteria</taxon>
        <taxon>Bacillati</taxon>
        <taxon>Actinomycetota</taxon>
        <taxon>Actinomycetes</taxon>
        <taxon>Actinomycetales</taxon>
        <taxon>Actinomycetaceae</taxon>
        <taxon>Mobiluncus</taxon>
    </lineage>
</organism>
<comment type="similarity">
    <text evidence="1">Belongs to the N-acylglucosamine 2-epimerase family.</text>
</comment>
<protein>
    <submittedName>
        <fullName evidence="3">N-acylglucosamine 2-epimerase</fullName>
    </submittedName>
</protein>
<dbReference type="Gene3D" id="1.50.10.10">
    <property type="match status" value="1"/>
</dbReference>
<comment type="caution">
    <text evidence="3">The sequence shown here is derived from an EMBL/GenBank/DDBJ whole genome shotgun (WGS) entry which is preliminary data.</text>
</comment>
<proteinExistence type="inferred from homology"/>
<evidence type="ECO:0000313" key="3">
    <source>
        <dbReference type="EMBL" id="NMW64689.1"/>
    </source>
</evidence>
<accession>A0A7Y0U0L8</accession>
<gene>
    <name evidence="3" type="ORF">HHJ78_03890</name>
</gene>
<dbReference type="RefSeq" id="WP_169771716.1">
    <property type="nucleotide sequence ID" value="NZ_JABCUR010000003.1"/>
</dbReference>
<dbReference type="GO" id="GO:0016853">
    <property type="term" value="F:isomerase activity"/>
    <property type="evidence" value="ECO:0007669"/>
    <property type="project" value="UniProtKB-KW"/>
</dbReference>
<name>A0A7Y0U0L8_9ACTO</name>
<dbReference type="InterPro" id="IPR010819">
    <property type="entry name" value="AGE/CE"/>
</dbReference>
<dbReference type="GO" id="GO:0005975">
    <property type="term" value="P:carbohydrate metabolic process"/>
    <property type="evidence" value="ECO:0007669"/>
    <property type="project" value="InterPro"/>
</dbReference>
<dbReference type="Proteomes" id="UP000578252">
    <property type="component" value="Unassembled WGS sequence"/>
</dbReference>
<dbReference type="InterPro" id="IPR012341">
    <property type="entry name" value="6hp_glycosidase-like_sf"/>
</dbReference>
<keyword evidence="2" id="KW-0413">Isomerase</keyword>
<dbReference type="EMBL" id="JABCUR010000003">
    <property type="protein sequence ID" value="NMW64689.1"/>
    <property type="molecule type" value="Genomic_DNA"/>
</dbReference>
<evidence type="ECO:0000313" key="4">
    <source>
        <dbReference type="Proteomes" id="UP000578252"/>
    </source>
</evidence>
<dbReference type="AlphaFoldDB" id="A0A7Y0U0L8"/>